<name>A0A919A9R0_9ACTN</name>
<gene>
    <name evidence="2" type="ORF">GCM10014715_58460</name>
</gene>
<organism evidence="2 3">
    <name type="scientific">Streptomyces spiralis</name>
    <dbReference type="NCBI Taxonomy" id="66376"/>
    <lineage>
        <taxon>Bacteria</taxon>
        <taxon>Bacillati</taxon>
        <taxon>Actinomycetota</taxon>
        <taxon>Actinomycetes</taxon>
        <taxon>Kitasatosporales</taxon>
        <taxon>Streptomycetaceae</taxon>
        <taxon>Streptomyces</taxon>
    </lineage>
</organism>
<dbReference type="EMBL" id="BNBC01000032">
    <property type="protein sequence ID" value="GHE94456.1"/>
    <property type="molecule type" value="Genomic_DNA"/>
</dbReference>
<protein>
    <submittedName>
        <fullName evidence="2">Uncharacterized protein</fullName>
    </submittedName>
</protein>
<feature type="region of interest" description="Disordered" evidence="1">
    <location>
        <begin position="1"/>
        <end position="28"/>
    </location>
</feature>
<proteinExistence type="predicted"/>
<evidence type="ECO:0000313" key="2">
    <source>
        <dbReference type="EMBL" id="GHE94456.1"/>
    </source>
</evidence>
<dbReference type="Proteomes" id="UP000641386">
    <property type="component" value="Unassembled WGS sequence"/>
</dbReference>
<sequence length="59" mass="6061">MTPVPSASARSTCSGIRRRPAAAHPFNIDTGGLAARRTLTKLVAQGEEKTAAAKTVTAP</sequence>
<dbReference type="RefSeq" id="WP_189904953.1">
    <property type="nucleotide sequence ID" value="NZ_BNBC01000032.1"/>
</dbReference>
<comment type="caution">
    <text evidence="2">The sequence shown here is derived from an EMBL/GenBank/DDBJ whole genome shotgun (WGS) entry which is preliminary data.</text>
</comment>
<keyword evidence="3" id="KW-1185">Reference proteome</keyword>
<reference evidence="2" key="2">
    <citation type="submission" date="2020-09" db="EMBL/GenBank/DDBJ databases">
        <authorList>
            <person name="Sun Q."/>
            <person name="Ohkuma M."/>
        </authorList>
    </citation>
    <scope>NUCLEOTIDE SEQUENCE</scope>
    <source>
        <strain evidence="2">JCM 3302</strain>
    </source>
</reference>
<evidence type="ECO:0000313" key="3">
    <source>
        <dbReference type="Proteomes" id="UP000641386"/>
    </source>
</evidence>
<reference evidence="2" key="1">
    <citation type="journal article" date="2014" name="Int. J. Syst. Evol. Microbiol.">
        <title>Complete genome sequence of Corynebacterium casei LMG S-19264T (=DSM 44701T), isolated from a smear-ripened cheese.</title>
        <authorList>
            <consortium name="US DOE Joint Genome Institute (JGI-PGF)"/>
            <person name="Walter F."/>
            <person name="Albersmeier A."/>
            <person name="Kalinowski J."/>
            <person name="Ruckert C."/>
        </authorList>
    </citation>
    <scope>NUCLEOTIDE SEQUENCE</scope>
    <source>
        <strain evidence="2">JCM 3302</strain>
    </source>
</reference>
<accession>A0A919A9R0</accession>
<dbReference type="AlphaFoldDB" id="A0A919A9R0"/>
<evidence type="ECO:0000256" key="1">
    <source>
        <dbReference type="SAM" id="MobiDB-lite"/>
    </source>
</evidence>